<evidence type="ECO:0000256" key="3">
    <source>
        <dbReference type="ARBA" id="ARBA00023134"/>
    </source>
</evidence>
<dbReference type="PANTHER" id="PTHR11564:SF5">
    <property type="entry name" value="SIGNAL RECOGNITION PARTICLE SUBUNIT SRP54"/>
    <property type="match status" value="1"/>
</dbReference>
<comment type="subcellular location">
    <subcellularLocation>
        <location evidence="1">Cytoplasm</location>
    </subcellularLocation>
</comment>
<dbReference type="InterPro" id="IPR022941">
    <property type="entry name" value="SRP54"/>
</dbReference>
<evidence type="ECO:0000256" key="2">
    <source>
        <dbReference type="ARBA" id="ARBA00022741"/>
    </source>
</evidence>
<keyword evidence="2" id="KW-0547">Nucleotide-binding</keyword>
<name>A0A1V0HKX0_9ENTR</name>
<gene>
    <name evidence="6" type="ORF">AOQ87_02395</name>
</gene>
<keyword evidence="3" id="KW-0342">GTP-binding</keyword>
<feature type="domain" description="Signal recognition particle SRP54 helical bundle" evidence="5">
    <location>
        <begin position="1"/>
        <end position="86"/>
    </location>
</feature>
<dbReference type="RefSeq" id="WP_080626665.1">
    <property type="nucleotide sequence ID" value="NZ_CP012839.1"/>
</dbReference>
<dbReference type="AlphaFoldDB" id="A0A1V0HKX0"/>
<dbReference type="GO" id="GO:0048500">
    <property type="term" value="C:signal recognition particle"/>
    <property type="evidence" value="ECO:0007669"/>
    <property type="project" value="InterPro"/>
</dbReference>
<proteinExistence type="predicted"/>
<dbReference type="Pfam" id="PF00448">
    <property type="entry name" value="SRP54"/>
    <property type="match status" value="1"/>
</dbReference>
<dbReference type="GO" id="GO:0005525">
    <property type="term" value="F:GTP binding"/>
    <property type="evidence" value="ECO:0007669"/>
    <property type="project" value="UniProtKB-KW"/>
</dbReference>
<evidence type="ECO:0000259" key="5">
    <source>
        <dbReference type="SMART" id="SM00963"/>
    </source>
</evidence>
<evidence type="ECO:0000256" key="1">
    <source>
        <dbReference type="ARBA" id="ARBA00004496"/>
    </source>
</evidence>
<dbReference type="GO" id="GO:0003924">
    <property type="term" value="F:GTPase activity"/>
    <property type="evidence" value="ECO:0007669"/>
    <property type="project" value="InterPro"/>
</dbReference>
<dbReference type="SUPFAM" id="SSF52540">
    <property type="entry name" value="P-loop containing nucleoside triphosphate hydrolases"/>
    <property type="match status" value="1"/>
</dbReference>
<dbReference type="PANTHER" id="PTHR11564">
    <property type="entry name" value="SIGNAL RECOGNITION PARTICLE 54K PROTEIN SRP54"/>
    <property type="match status" value="1"/>
</dbReference>
<dbReference type="InterPro" id="IPR027417">
    <property type="entry name" value="P-loop_NTPase"/>
</dbReference>
<dbReference type="InterPro" id="IPR042101">
    <property type="entry name" value="SRP54_N_sf"/>
</dbReference>
<comment type="catalytic activity">
    <reaction evidence="4">
        <text>GTP + H2O = GDP + phosphate + H(+)</text>
        <dbReference type="Rhea" id="RHEA:19669"/>
        <dbReference type="ChEBI" id="CHEBI:15377"/>
        <dbReference type="ChEBI" id="CHEBI:15378"/>
        <dbReference type="ChEBI" id="CHEBI:37565"/>
        <dbReference type="ChEBI" id="CHEBI:43474"/>
        <dbReference type="ChEBI" id="CHEBI:58189"/>
        <dbReference type="EC" id="3.6.5.4"/>
    </reaction>
</comment>
<dbReference type="SUPFAM" id="SSF47364">
    <property type="entry name" value="Domain of the SRP/SRP receptor G-proteins"/>
    <property type="match status" value="1"/>
</dbReference>
<dbReference type="Proteomes" id="UP000242793">
    <property type="component" value="Chromosome"/>
</dbReference>
<evidence type="ECO:0000256" key="4">
    <source>
        <dbReference type="ARBA" id="ARBA00048027"/>
    </source>
</evidence>
<dbReference type="InterPro" id="IPR036225">
    <property type="entry name" value="SRP/SRP_N"/>
</dbReference>
<protein>
    <recommendedName>
        <fullName evidence="5">Signal recognition particle SRP54 helical bundle domain-containing protein</fullName>
    </recommendedName>
</protein>
<keyword evidence="7" id="KW-1185">Reference proteome</keyword>
<dbReference type="InterPro" id="IPR000897">
    <property type="entry name" value="SRP54_GTPase_dom"/>
</dbReference>
<dbReference type="Gene3D" id="3.40.50.300">
    <property type="entry name" value="P-loop containing nucleotide triphosphate hydrolases"/>
    <property type="match status" value="1"/>
</dbReference>
<reference evidence="6 7" key="1">
    <citation type="submission" date="2015-10" db="EMBL/GenBank/DDBJ databases">
        <title>Survey of human and primate louse endosymbionts.</title>
        <authorList>
            <person name="Boyd B.M."/>
        </authorList>
    </citation>
    <scope>NUCLEOTIDE SEQUENCE [LARGE SCALE GENOMIC DNA]</scope>
    <source>
        <strain evidence="6 7">PTSK</strain>
    </source>
</reference>
<dbReference type="KEGG" id="rped:AOQ87_02395"/>
<dbReference type="STRING" id="428411.AOQ87_02395"/>
<evidence type="ECO:0000313" key="7">
    <source>
        <dbReference type="Proteomes" id="UP000242793"/>
    </source>
</evidence>
<dbReference type="GO" id="GO:0006614">
    <property type="term" value="P:SRP-dependent cotranslational protein targeting to membrane"/>
    <property type="evidence" value="ECO:0007669"/>
    <property type="project" value="InterPro"/>
</dbReference>
<dbReference type="EMBL" id="CP012839">
    <property type="protein sequence ID" value="ARC53478.1"/>
    <property type="molecule type" value="Genomic_DNA"/>
</dbReference>
<organism evidence="6 7">
    <name type="scientific">Candidatus Riesia pediculischaeffi</name>
    <dbReference type="NCBI Taxonomy" id="428411"/>
    <lineage>
        <taxon>Bacteria</taxon>
        <taxon>Pseudomonadati</taxon>
        <taxon>Pseudomonadota</taxon>
        <taxon>Gammaproteobacteria</taxon>
        <taxon>Enterobacterales</taxon>
        <taxon>Enterobacteriaceae</taxon>
        <taxon>Candidatus Riesia</taxon>
    </lineage>
</organism>
<dbReference type="InterPro" id="IPR013822">
    <property type="entry name" value="Signal_recog_particl_SRP54_hlx"/>
</dbReference>
<sequence>MFENLTKNFTDLFEKIRKRGKFTKHLSKDSLKRVRDLLIDSDVSVLVAKKIVQKIEKEISKRKIYESFNPDKNFVKIVQKVLVQIIGEKFDPIRLSKNEDLIILMVGSKGSGKTTTTAKLGRVLRETYNKKVLLASTDVLRPAAFEQLKKLSSF</sequence>
<evidence type="ECO:0000313" key="6">
    <source>
        <dbReference type="EMBL" id="ARC53478.1"/>
    </source>
</evidence>
<accession>A0A1V0HKX0</accession>
<dbReference type="SMART" id="SM00963">
    <property type="entry name" value="SRP54_N"/>
    <property type="match status" value="1"/>
</dbReference>
<dbReference type="Pfam" id="PF02881">
    <property type="entry name" value="SRP54_N"/>
    <property type="match status" value="1"/>
</dbReference>
<dbReference type="Gene3D" id="1.20.120.140">
    <property type="entry name" value="Signal recognition particle SRP54, nucleotide-binding domain"/>
    <property type="match status" value="1"/>
</dbReference>